<dbReference type="AlphaFoldDB" id="A0A6H5I6Q5"/>
<dbReference type="PANTHER" id="PTHR33332">
    <property type="entry name" value="REVERSE TRANSCRIPTASE DOMAIN-CONTAINING PROTEIN"/>
    <property type="match status" value="1"/>
</dbReference>
<protein>
    <recommendedName>
        <fullName evidence="1">Reverse transcriptase domain-containing protein</fullName>
    </recommendedName>
</protein>
<sequence>MRIVDCLRESLERGEVTLMVAIDFSRAFDMVDVDLLLRKLCALDFLDAACAWLRSYLSGQPQRVVGPRGELTRPLFRMSGVPQGSLCGPFLFSLFINDLPSACRHSKYHLYTDDFTIFLSGPASEAEEIISRVNENHARISAWAVDNGLSINVRKTQAAWIGSRGFIARMRSVPTSPLILDGEPINLRNNIKLLGVVLDETLSWRAQATTVANRCFVALARLRRHRDCLPRETRLMLVRSLVFPHLDYGAGLLADLLRELTTRMERCMNATLRFVTGISTFDHITPSYVACGLLKYRRRHDYLALCLLASTLRRGGLPARLTA</sequence>
<proteinExistence type="predicted"/>
<dbReference type="InterPro" id="IPR043502">
    <property type="entry name" value="DNA/RNA_pol_sf"/>
</dbReference>
<organism evidence="2 3">
    <name type="scientific">Trichogramma brassicae</name>
    <dbReference type="NCBI Taxonomy" id="86971"/>
    <lineage>
        <taxon>Eukaryota</taxon>
        <taxon>Metazoa</taxon>
        <taxon>Ecdysozoa</taxon>
        <taxon>Arthropoda</taxon>
        <taxon>Hexapoda</taxon>
        <taxon>Insecta</taxon>
        <taxon>Pterygota</taxon>
        <taxon>Neoptera</taxon>
        <taxon>Endopterygota</taxon>
        <taxon>Hymenoptera</taxon>
        <taxon>Apocrita</taxon>
        <taxon>Proctotrupomorpha</taxon>
        <taxon>Chalcidoidea</taxon>
        <taxon>Trichogrammatidae</taxon>
        <taxon>Trichogramma</taxon>
    </lineage>
</organism>
<reference evidence="2 3" key="1">
    <citation type="submission" date="2020-02" db="EMBL/GenBank/DDBJ databases">
        <authorList>
            <person name="Ferguson B K."/>
        </authorList>
    </citation>
    <scope>NUCLEOTIDE SEQUENCE [LARGE SCALE GENOMIC DNA]</scope>
</reference>
<name>A0A6H5I6Q5_9HYME</name>
<gene>
    <name evidence="2" type="ORF">TBRA_LOCUS5561</name>
</gene>
<dbReference type="Pfam" id="PF00078">
    <property type="entry name" value="RVT_1"/>
    <property type="match status" value="1"/>
</dbReference>
<dbReference type="InterPro" id="IPR000477">
    <property type="entry name" value="RT_dom"/>
</dbReference>
<dbReference type="EMBL" id="CADCXV010000717">
    <property type="protein sequence ID" value="CAB0033663.1"/>
    <property type="molecule type" value="Genomic_DNA"/>
</dbReference>
<evidence type="ECO:0000313" key="2">
    <source>
        <dbReference type="EMBL" id="CAB0033663.1"/>
    </source>
</evidence>
<dbReference type="PROSITE" id="PS50878">
    <property type="entry name" value="RT_POL"/>
    <property type="match status" value="1"/>
</dbReference>
<keyword evidence="3" id="KW-1185">Reference proteome</keyword>
<evidence type="ECO:0000313" key="3">
    <source>
        <dbReference type="Proteomes" id="UP000479190"/>
    </source>
</evidence>
<feature type="domain" description="Reverse transcriptase" evidence="1">
    <location>
        <begin position="1"/>
        <end position="198"/>
    </location>
</feature>
<accession>A0A6H5I6Q5</accession>
<dbReference type="SUPFAM" id="SSF56672">
    <property type="entry name" value="DNA/RNA polymerases"/>
    <property type="match status" value="1"/>
</dbReference>
<evidence type="ECO:0000259" key="1">
    <source>
        <dbReference type="PROSITE" id="PS50878"/>
    </source>
</evidence>
<dbReference type="OrthoDB" id="7693421at2759"/>
<dbReference type="Proteomes" id="UP000479190">
    <property type="component" value="Unassembled WGS sequence"/>
</dbReference>
<dbReference type="GO" id="GO:0071897">
    <property type="term" value="P:DNA biosynthetic process"/>
    <property type="evidence" value="ECO:0007669"/>
    <property type="project" value="UniProtKB-ARBA"/>
</dbReference>